<keyword evidence="6" id="KW-1133">Transmembrane helix</keyword>
<evidence type="ECO:0000256" key="2">
    <source>
        <dbReference type="ARBA" id="ARBA00022614"/>
    </source>
</evidence>
<dbReference type="InterPro" id="IPR003591">
    <property type="entry name" value="Leu-rich_rpt_typical-subtyp"/>
</dbReference>
<dbReference type="InterPro" id="IPR013210">
    <property type="entry name" value="LRR_N_plant-typ"/>
</dbReference>
<dbReference type="Proteomes" id="UP001491310">
    <property type="component" value="Unassembled WGS sequence"/>
</dbReference>
<reference evidence="9 10" key="1">
    <citation type="journal article" date="2024" name="Nat. Commun.">
        <title>Phylogenomics reveals the evolutionary origins of lichenization in chlorophyte algae.</title>
        <authorList>
            <person name="Puginier C."/>
            <person name="Libourel C."/>
            <person name="Otte J."/>
            <person name="Skaloud P."/>
            <person name="Haon M."/>
            <person name="Grisel S."/>
            <person name="Petersen M."/>
            <person name="Berrin J.G."/>
            <person name="Delaux P.M."/>
            <person name="Dal Grande F."/>
            <person name="Keller J."/>
        </authorList>
    </citation>
    <scope>NUCLEOTIDE SEQUENCE [LARGE SCALE GENOMIC DNA]</scope>
    <source>
        <strain evidence="9 10">SAG 216-7</strain>
    </source>
</reference>
<feature type="compositionally biased region" description="Polar residues" evidence="5">
    <location>
        <begin position="341"/>
        <end position="358"/>
    </location>
</feature>
<keyword evidence="6" id="KW-0472">Membrane</keyword>
<keyword evidence="10" id="KW-1185">Reference proteome</keyword>
<evidence type="ECO:0000256" key="6">
    <source>
        <dbReference type="SAM" id="Phobius"/>
    </source>
</evidence>
<evidence type="ECO:0000256" key="3">
    <source>
        <dbReference type="ARBA" id="ARBA00022729"/>
    </source>
</evidence>
<dbReference type="Gene3D" id="3.80.10.10">
    <property type="entry name" value="Ribonuclease Inhibitor"/>
    <property type="match status" value="2"/>
</dbReference>
<gene>
    <name evidence="9" type="ORF">WJX75_000049</name>
</gene>
<organism evidence="9 10">
    <name type="scientific">Coccomyxa subellipsoidea</name>
    <dbReference type="NCBI Taxonomy" id="248742"/>
    <lineage>
        <taxon>Eukaryota</taxon>
        <taxon>Viridiplantae</taxon>
        <taxon>Chlorophyta</taxon>
        <taxon>core chlorophytes</taxon>
        <taxon>Trebouxiophyceae</taxon>
        <taxon>Trebouxiophyceae incertae sedis</taxon>
        <taxon>Coccomyxaceae</taxon>
        <taxon>Coccomyxa</taxon>
    </lineage>
</organism>
<proteinExistence type="predicted"/>
<accession>A0ABR2YSQ5</accession>
<evidence type="ECO:0000259" key="8">
    <source>
        <dbReference type="Pfam" id="PF23598"/>
    </source>
</evidence>
<keyword evidence="3" id="KW-0732">Signal</keyword>
<dbReference type="Pfam" id="PF23598">
    <property type="entry name" value="LRR_14"/>
    <property type="match status" value="1"/>
</dbReference>
<evidence type="ECO:0000313" key="10">
    <source>
        <dbReference type="Proteomes" id="UP001491310"/>
    </source>
</evidence>
<name>A0ABR2YSQ5_9CHLO</name>
<evidence type="ECO:0000256" key="4">
    <source>
        <dbReference type="ARBA" id="ARBA00022737"/>
    </source>
</evidence>
<evidence type="ECO:0000313" key="9">
    <source>
        <dbReference type="EMBL" id="KAK9914748.1"/>
    </source>
</evidence>
<evidence type="ECO:0000256" key="5">
    <source>
        <dbReference type="SAM" id="MobiDB-lite"/>
    </source>
</evidence>
<feature type="domain" description="Leucine-rich repeat-containing N-terminal plant-type" evidence="7">
    <location>
        <begin position="74"/>
        <end position="88"/>
    </location>
</feature>
<feature type="region of interest" description="Disordered" evidence="5">
    <location>
        <begin position="339"/>
        <end position="373"/>
    </location>
</feature>
<evidence type="ECO:0000256" key="1">
    <source>
        <dbReference type="ARBA" id="ARBA00004430"/>
    </source>
</evidence>
<dbReference type="SUPFAM" id="SSF52058">
    <property type="entry name" value="L domain-like"/>
    <property type="match status" value="1"/>
</dbReference>
<evidence type="ECO:0008006" key="11">
    <source>
        <dbReference type="Google" id="ProtNLM"/>
    </source>
</evidence>
<dbReference type="EMBL" id="JALJOT010000005">
    <property type="protein sequence ID" value="KAK9914748.1"/>
    <property type="molecule type" value="Genomic_DNA"/>
</dbReference>
<sequence length="409" mass="43861">MCQPKSDSLNATLPADVAALRAFQKAVSDPGGRLHSWHPGVDPCGAPDCSLGDTTNTPQGWHNTPSAGAPVKHNSTGTPFCNYFGVACQQWRVERLVLSCSGVDIACAALQGSLVEDVANLTELRVLDLENNQFRSTIPEALGRLTKLEVLRLGFNRFYGDMSPKWTGMTALRALDVRSNTLTGVLPSAWGAFDDLNMLHVDHNSLSGFLPASFGNLHELRILSLGNTAIVGALPASWANMTNLQSLDVSNNCGICGNLPMFAPSVLARLQVDSQGSGLGWACTKNTCAAFPISILAQAVICMSIVGGLIMLCLVRRLLYHYYPGLIILSPTAMYQHRQRGSGQAGRNAQELAQQSSEMEAGNAPGNKRASAVFMNPDSTYSYALKEEELPPAEQCPRDNYAMSGCAVE</sequence>
<feature type="transmembrane region" description="Helical" evidence="6">
    <location>
        <begin position="295"/>
        <end position="315"/>
    </location>
</feature>
<keyword evidence="2" id="KW-0433">Leucine-rich repeat</keyword>
<dbReference type="InterPro" id="IPR032675">
    <property type="entry name" value="LRR_dom_sf"/>
</dbReference>
<dbReference type="SMART" id="SM00369">
    <property type="entry name" value="LRR_TYP"/>
    <property type="match status" value="4"/>
</dbReference>
<dbReference type="InterPro" id="IPR055414">
    <property type="entry name" value="LRR_R13L4/SHOC2-like"/>
</dbReference>
<protein>
    <recommendedName>
        <fullName evidence="11">L domain-like protein</fullName>
    </recommendedName>
</protein>
<evidence type="ECO:0000259" key="7">
    <source>
        <dbReference type="Pfam" id="PF08263"/>
    </source>
</evidence>
<comment type="subcellular location">
    <subcellularLocation>
        <location evidence="1">Cytoplasm</location>
        <location evidence="1">Cytoskeleton</location>
        <location evidence="1">Cilium axoneme</location>
    </subcellularLocation>
</comment>
<keyword evidence="6" id="KW-0812">Transmembrane</keyword>
<keyword evidence="4" id="KW-0677">Repeat</keyword>
<feature type="domain" description="Leucine-rich repeat-containing N-terminal plant-type" evidence="7">
    <location>
        <begin position="14"/>
        <end position="44"/>
    </location>
</feature>
<dbReference type="Pfam" id="PF08263">
    <property type="entry name" value="LRRNT_2"/>
    <property type="match status" value="2"/>
</dbReference>
<comment type="caution">
    <text evidence="9">The sequence shown here is derived from an EMBL/GenBank/DDBJ whole genome shotgun (WGS) entry which is preliminary data.</text>
</comment>
<feature type="domain" description="Disease resistance R13L4/SHOC-2-like LRR" evidence="8">
    <location>
        <begin position="107"/>
        <end position="273"/>
    </location>
</feature>
<dbReference type="PANTHER" id="PTHR47988">
    <property type="entry name" value="SOMATIC EMBRYOGENESIS RECEPTOR KINASE 1"/>
    <property type="match status" value="1"/>
</dbReference>